<dbReference type="InterPro" id="IPR039425">
    <property type="entry name" value="RNA_pol_sigma-70-like"/>
</dbReference>
<keyword evidence="3" id="KW-0731">Sigma factor</keyword>
<feature type="domain" description="RNA polymerase sigma-70 region 2" evidence="6">
    <location>
        <begin position="39"/>
        <end position="107"/>
    </location>
</feature>
<dbReference type="InterPro" id="IPR007627">
    <property type="entry name" value="RNA_pol_sigma70_r2"/>
</dbReference>
<proteinExistence type="inferred from homology"/>
<dbReference type="PANTHER" id="PTHR43133:SF62">
    <property type="entry name" value="RNA POLYMERASE SIGMA FACTOR SIGZ"/>
    <property type="match status" value="1"/>
</dbReference>
<comment type="similarity">
    <text evidence="1">Belongs to the sigma-70 factor family. ECF subfamily.</text>
</comment>
<evidence type="ECO:0000259" key="6">
    <source>
        <dbReference type="Pfam" id="PF04542"/>
    </source>
</evidence>
<dbReference type="Pfam" id="PF04545">
    <property type="entry name" value="Sigma70_r4"/>
    <property type="match status" value="1"/>
</dbReference>
<dbReference type="InterPro" id="IPR013325">
    <property type="entry name" value="RNA_pol_sigma_r2"/>
</dbReference>
<dbReference type="Gene3D" id="1.10.1740.10">
    <property type="match status" value="1"/>
</dbReference>
<dbReference type="GO" id="GO:0003677">
    <property type="term" value="F:DNA binding"/>
    <property type="evidence" value="ECO:0007669"/>
    <property type="project" value="UniProtKB-KW"/>
</dbReference>
<dbReference type="Pfam" id="PF04542">
    <property type="entry name" value="Sigma70_r2"/>
    <property type="match status" value="1"/>
</dbReference>
<organism evidence="8 9">
    <name type="scientific">Demequina lignilytica</name>
    <dbReference type="NCBI Taxonomy" id="3051663"/>
    <lineage>
        <taxon>Bacteria</taxon>
        <taxon>Bacillati</taxon>
        <taxon>Actinomycetota</taxon>
        <taxon>Actinomycetes</taxon>
        <taxon>Micrococcales</taxon>
        <taxon>Demequinaceae</taxon>
        <taxon>Demequina</taxon>
    </lineage>
</organism>
<protein>
    <submittedName>
        <fullName evidence="8">Sigma-70 family RNA polymerase sigma factor</fullName>
    </submittedName>
</protein>
<dbReference type="GO" id="GO:0016987">
    <property type="term" value="F:sigma factor activity"/>
    <property type="evidence" value="ECO:0007669"/>
    <property type="project" value="UniProtKB-KW"/>
</dbReference>
<dbReference type="GO" id="GO:0006352">
    <property type="term" value="P:DNA-templated transcription initiation"/>
    <property type="evidence" value="ECO:0007669"/>
    <property type="project" value="InterPro"/>
</dbReference>
<dbReference type="Proteomes" id="UP001172737">
    <property type="component" value="Unassembled WGS sequence"/>
</dbReference>
<evidence type="ECO:0000256" key="1">
    <source>
        <dbReference type="ARBA" id="ARBA00010641"/>
    </source>
</evidence>
<evidence type="ECO:0000256" key="2">
    <source>
        <dbReference type="ARBA" id="ARBA00023015"/>
    </source>
</evidence>
<sequence length="197" mass="21827">MTIARVEMVADTAVGADRPDDRALDHEFAAGAEGSLERLYRSVSPLVHTLALRALGDATEAEDVTQQTFVSAWRTREGYDPDRGSARGWVVGIARRRIADALEARTRERRRLEAVRDESPPAIADPLAAETERILVRGEVERLGPPRDQIVSLAFFEGRTHEQIAERLQMPLGTVKSHLRRSLLALRRGLEAADASL</sequence>
<keyword evidence="9" id="KW-1185">Reference proteome</keyword>
<comment type="caution">
    <text evidence="8">The sequence shown here is derived from an EMBL/GenBank/DDBJ whole genome shotgun (WGS) entry which is preliminary data.</text>
</comment>
<dbReference type="InterPro" id="IPR014284">
    <property type="entry name" value="RNA_pol_sigma-70_dom"/>
</dbReference>
<reference evidence="8" key="1">
    <citation type="submission" date="2023-06" db="EMBL/GenBank/DDBJ databases">
        <title>Sysu t00039.</title>
        <authorList>
            <person name="Gao L."/>
            <person name="Fang B.-Z."/>
            <person name="Li W.-J."/>
        </authorList>
    </citation>
    <scope>NUCLEOTIDE SEQUENCE</scope>
    <source>
        <strain evidence="8">SYSU T00039</strain>
    </source>
</reference>
<feature type="domain" description="RNA polymerase sigma-70 region 4" evidence="7">
    <location>
        <begin position="148"/>
        <end position="187"/>
    </location>
</feature>
<accession>A0AAW7M9P7</accession>
<dbReference type="EMBL" id="JAUHPX010000005">
    <property type="protein sequence ID" value="MDN4488546.1"/>
    <property type="molecule type" value="Genomic_DNA"/>
</dbReference>
<keyword evidence="2" id="KW-0805">Transcription regulation</keyword>
<name>A0AAW7M9P7_9MICO</name>
<dbReference type="InterPro" id="IPR007630">
    <property type="entry name" value="RNA_pol_sigma70_r4"/>
</dbReference>
<evidence type="ECO:0000256" key="5">
    <source>
        <dbReference type="ARBA" id="ARBA00023163"/>
    </source>
</evidence>
<evidence type="ECO:0000256" key="4">
    <source>
        <dbReference type="ARBA" id="ARBA00023125"/>
    </source>
</evidence>
<dbReference type="SUPFAM" id="SSF88659">
    <property type="entry name" value="Sigma3 and sigma4 domains of RNA polymerase sigma factors"/>
    <property type="match status" value="1"/>
</dbReference>
<keyword evidence="4" id="KW-0238">DNA-binding</keyword>
<keyword evidence="5" id="KW-0804">Transcription</keyword>
<evidence type="ECO:0000256" key="3">
    <source>
        <dbReference type="ARBA" id="ARBA00023082"/>
    </source>
</evidence>
<dbReference type="InterPro" id="IPR013324">
    <property type="entry name" value="RNA_pol_sigma_r3/r4-like"/>
</dbReference>
<dbReference type="InterPro" id="IPR036388">
    <property type="entry name" value="WH-like_DNA-bd_sf"/>
</dbReference>
<dbReference type="NCBIfam" id="TIGR02937">
    <property type="entry name" value="sigma70-ECF"/>
    <property type="match status" value="1"/>
</dbReference>
<dbReference type="Gene3D" id="1.10.10.10">
    <property type="entry name" value="Winged helix-like DNA-binding domain superfamily/Winged helix DNA-binding domain"/>
    <property type="match status" value="1"/>
</dbReference>
<dbReference type="AlphaFoldDB" id="A0AAW7M9P7"/>
<evidence type="ECO:0000313" key="8">
    <source>
        <dbReference type="EMBL" id="MDN4488546.1"/>
    </source>
</evidence>
<dbReference type="SUPFAM" id="SSF88946">
    <property type="entry name" value="Sigma2 domain of RNA polymerase sigma factors"/>
    <property type="match status" value="1"/>
</dbReference>
<evidence type="ECO:0000259" key="7">
    <source>
        <dbReference type="Pfam" id="PF04545"/>
    </source>
</evidence>
<dbReference type="RefSeq" id="WP_301119400.1">
    <property type="nucleotide sequence ID" value="NZ_JAUHPX010000005.1"/>
</dbReference>
<dbReference type="PANTHER" id="PTHR43133">
    <property type="entry name" value="RNA POLYMERASE ECF-TYPE SIGMA FACTO"/>
    <property type="match status" value="1"/>
</dbReference>
<gene>
    <name evidence="8" type="ORF">QQX10_10240</name>
</gene>
<evidence type="ECO:0000313" key="9">
    <source>
        <dbReference type="Proteomes" id="UP001172737"/>
    </source>
</evidence>